<dbReference type="AlphaFoldDB" id="A0AAE0CHE3"/>
<evidence type="ECO:0000313" key="2">
    <source>
        <dbReference type="Proteomes" id="UP001280121"/>
    </source>
</evidence>
<sequence length="142" mass="16178">MDNNTVFMLHDSDIESTSELSDSSNTDIVTKSYQAFQLKPLSGPHVPIQIHSEKYSKPVDSTAYIDTGSHNTMMNPKILPPKYWKSHVRYFKAADDQIFTSYLISKNKIGIKIFPSCILWVHVIGTPLRDKDILIGRDVYCQ</sequence>
<evidence type="ECO:0000313" key="1">
    <source>
        <dbReference type="EMBL" id="KAK2651834.1"/>
    </source>
</evidence>
<reference evidence="1" key="1">
    <citation type="journal article" date="2023" name="Plant J.">
        <title>Genome sequences and population genomics provide insights into the demographic history, inbreeding, and mutation load of two 'living fossil' tree species of Dipteronia.</title>
        <authorList>
            <person name="Feng Y."/>
            <person name="Comes H.P."/>
            <person name="Chen J."/>
            <person name="Zhu S."/>
            <person name="Lu R."/>
            <person name="Zhang X."/>
            <person name="Li P."/>
            <person name="Qiu J."/>
            <person name="Olsen K.M."/>
            <person name="Qiu Y."/>
        </authorList>
    </citation>
    <scope>NUCLEOTIDE SEQUENCE</scope>
    <source>
        <strain evidence="1">KIB01</strain>
    </source>
</reference>
<dbReference type="EMBL" id="JANJYI010000004">
    <property type="protein sequence ID" value="KAK2651834.1"/>
    <property type="molecule type" value="Genomic_DNA"/>
</dbReference>
<accession>A0AAE0CHE3</accession>
<organism evidence="1 2">
    <name type="scientific">Dipteronia dyeriana</name>
    <dbReference type="NCBI Taxonomy" id="168575"/>
    <lineage>
        <taxon>Eukaryota</taxon>
        <taxon>Viridiplantae</taxon>
        <taxon>Streptophyta</taxon>
        <taxon>Embryophyta</taxon>
        <taxon>Tracheophyta</taxon>
        <taxon>Spermatophyta</taxon>
        <taxon>Magnoliopsida</taxon>
        <taxon>eudicotyledons</taxon>
        <taxon>Gunneridae</taxon>
        <taxon>Pentapetalae</taxon>
        <taxon>rosids</taxon>
        <taxon>malvids</taxon>
        <taxon>Sapindales</taxon>
        <taxon>Sapindaceae</taxon>
        <taxon>Hippocastanoideae</taxon>
        <taxon>Acereae</taxon>
        <taxon>Dipteronia</taxon>
    </lineage>
</organism>
<name>A0AAE0CHE3_9ROSI</name>
<comment type="caution">
    <text evidence="1">The sequence shown here is derived from an EMBL/GenBank/DDBJ whole genome shotgun (WGS) entry which is preliminary data.</text>
</comment>
<keyword evidence="2" id="KW-1185">Reference proteome</keyword>
<dbReference type="Proteomes" id="UP001280121">
    <property type="component" value="Unassembled WGS sequence"/>
</dbReference>
<protein>
    <submittedName>
        <fullName evidence="1">Uncharacterized protein</fullName>
    </submittedName>
</protein>
<proteinExistence type="predicted"/>
<gene>
    <name evidence="1" type="ORF">Ddye_011690</name>
</gene>